<dbReference type="CDD" id="cd00202">
    <property type="entry name" value="ZnF_GATA"/>
    <property type="match status" value="1"/>
</dbReference>
<keyword evidence="1" id="KW-0805">Transcription regulation</keyword>
<feature type="non-terminal residue" evidence="5">
    <location>
        <position position="1"/>
    </location>
</feature>
<dbReference type="GO" id="GO:0008270">
    <property type="term" value="F:zinc ion binding"/>
    <property type="evidence" value="ECO:0007669"/>
    <property type="project" value="InterPro"/>
</dbReference>
<dbReference type="PANTHER" id="PTHR46855:SF21">
    <property type="entry name" value="GATA ZINC FINGER PROTEIN"/>
    <property type="match status" value="1"/>
</dbReference>
<organism evidence="5 6">
    <name type="scientific">Glycine soja</name>
    <name type="common">Wild soybean</name>
    <dbReference type="NCBI Taxonomy" id="3848"/>
    <lineage>
        <taxon>Eukaryota</taxon>
        <taxon>Viridiplantae</taxon>
        <taxon>Streptophyta</taxon>
        <taxon>Embryophyta</taxon>
        <taxon>Tracheophyta</taxon>
        <taxon>Spermatophyta</taxon>
        <taxon>Magnoliopsida</taxon>
        <taxon>eudicotyledons</taxon>
        <taxon>Gunneridae</taxon>
        <taxon>Pentapetalae</taxon>
        <taxon>rosids</taxon>
        <taxon>fabids</taxon>
        <taxon>Fabales</taxon>
        <taxon>Fabaceae</taxon>
        <taxon>Papilionoideae</taxon>
        <taxon>50 kb inversion clade</taxon>
        <taxon>NPAAA clade</taxon>
        <taxon>indigoferoid/millettioid clade</taxon>
        <taxon>Phaseoleae</taxon>
        <taxon>Glycine</taxon>
        <taxon>Glycine subgen. Soja</taxon>
    </lineage>
</organism>
<dbReference type="PANTHER" id="PTHR46855">
    <property type="entry name" value="OSJNBB0038F03.10 PROTEIN"/>
    <property type="match status" value="1"/>
</dbReference>
<evidence type="ECO:0000256" key="1">
    <source>
        <dbReference type="ARBA" id="ARBA00023015"/>
    </source>
</evidence>
<dbReference type="GO" id="GO:0043565">
    <property type="term" value="F:sequence-specific DNA binding"/>
    <property type="evidence" value="ECO:0007669"/>
    <property type="project" value="InterPro"/>
</dbReference>
<evidence type="ECO:0000259" key="4">
    <source>
        <dbReference type="Pfam" id="PF00320"/>
    </source>
</evidence>
<dbReference type="AlphaFoldDB" id="A0A445JGG9"/>
<dbReference type="InterPro" id="IPR000679">
    <property type="entry name" value="Znf_GATA"/>
</dbReference>
<keyword evidence="3" id="KW-0804">Transcription</keyword>
<evidence type="ECO:0000313" key="5">
    <source>
        <dbReference type="EMBL" id="RZB97560.1"/>
    </source>
</evidence>
<dbReference type="EMBL" id="QZWG01000008">
    <property type="protein sequence ID" value="RZB97560.1"/>
    <property type="molecule type" value="Genomic_DNA"/>
</dbReference>
<name>A0A445JGG9_GLYSO</name>
<evidence type="ECO:0000313" key="6">
    <source>
        <dbReference type="Proteomes" id="UP000289340"/>
    </source>
</evidence>
<dbReference type="InterPro" id="IPR044589">
    <property type="entry name" value="GATA26/27"/>
</dbReference>
<dbReference type="Pfam" id="PF00320">
    <property type="entry name" value="GATA"/>
    <property type="match status" value="1"/>
</dbReference>
<keyword evidence="2" id="KW-0238">DNA-binding</keyword>
<dbReference type="Gene3D" id="3.30.50.10">
    <property type="entry name" value="Erythroid Transcription Factor GATA-1, subunit A"/>
    <property type="match status" value="1"/>
</dbReference>
<dbReference type="Proteomes" id="UP000289340">
    <property type="component" value="Chromosome 8"/>
</dbReference>
<feature type="domain" description="GATA-type" evidence="4">
    <location>
        <begin position="1"/>
        <end position="27"/>
    </location>
</feature>
<sequence>TPLWPNGPADKPVLCNACGSRYKTRGHLDNYLPKNVHPQPHHKKFKNVNSGGSNLNVEPELESGNQLLNHVSPRSTTNGDSDKLTLDVHHISPQDFGKKIPSKKRSPMVYKRMIPMEKFQKQLVKLYKSERQPEESVLVDNMMNFIPENEIGLGTILLKTNDDDASSTDKCGSSTSAP</sequence>
<accession>A0A445JGG9</accession>
<comment type="caution">
    <text evidence="5">The sequence shown here is derived from an EMBL/GenBank/DDBJ whole genome shotgun (WGS) entry which is preliminary data.</text>
</comment>
<keyword evidence="6" id="KW-1185">Reference proteome</keyword>
<dbReference type="GO" id="GO:0006355">
    <property type="term" value="P:regulation of DNA-templated transcription"/>
    <property type="evidence" value="ECO:0007669"/>
    <property type="project" value="InterPro"/>
</dbReference>
<gene>
    <name evidence="5" type="ORF">D0Y65_020936</name>
</gene>
<dbReference type="SUPFAM" id="SSF57716">
    <property type="entry name" value="Glucocorticoid receptor-like (DNA-binding domain)"/>
    <property type="match status" value="1"/>
</dbReference>
<evidence type="ECO:0000256" key="3">
    <source>
        <dbReference type="ARBA" id="ARBA00023163"/>
    </source>
</evidence>
<protein>
    <submittedName>
        <fullName evidence="5">GATA transcription factor 26</fullName>
    </submittedName>
</protein>
<reference evidence="5 6" key="1">
    <citation type="submission" date="2018-09" db="EMBL/GenBank/DDBJ databases">
        <title>A high-quality reference genome of wild soybean provides a powerful tool to mine soybean genomes.</title>
        <authorList>
            <person name="Xie M."/>
            <person name="Chung C.Y.L."/>
            <person name="Li M.-W."/>
            <person name="Wong F.-L."/>
            <person name="Chan T.-F."/>
            <person name="Lam H.-M."/>
        </authorList>
    </citation>
    <scope>NUCLEOTIDE SEQUENCE [LARGE SCALE GENOMIC DNA]</scope>
    <source>
        <strain evidence="6">cv. W05</strain>
        <tissue evidence="5">Hypocotyl of etiolated seedlings</tissue>
    </source>
</reference>
<proteinExistence type="predicted"/>
<dbReference type="InterPro" id="IPR013088">
    <property type="entry name" value="Znf_NHR/GATA"/>
</dbReference>
<evidence type="ECO:0000256" key="2">
    <source>
        <dbReference type="ARBA" id="ARBA00023125"/>
    </source>
</evidence>